<protein>
    <recommendedName>
        <fullName evidence="1">C2 domain-containing protein</fullName>
    </recommendedName>
</protein>
<dbReference type="InterPro" id="IPR035892">
    <property type="entry name" value="C2_domain_sf"/>
</dbReference>
<dbReference type="GO" id="GO:0071277">
    <property type="term" value="P:cellular response to calcium ion"/>
    <property type="evidence" value="ECO:0007669"/>
    <property type="project" value="TreeGrafter"/>
</dbReference>
<reference evidence="2" key="4">
    <citation type="submission" date="2025-08" db="UniProtKB">
        <authorList>
            <consortium name="Ensembl"/>
        </authorList>
    </citation>
    <scope>IDENTIFICATION</scope>
</reference>
<dbReference type="GeneTree" id="ENSGT00940000160442"/>
<dbReference type="PANTHER" id="PTHR10857">
    <property type="entry name" value="COPINE"/>
    <property type="match status" value="1"/>
</dbReference>
<sequence>MEMYRVSDGHSEQLVYRTEVVKNNLSPTWEPFKVSLNYLCSCEETRPLKVETGRWGPGGHDFIGEFTTTFIEMKKAFREGQVRPGQNENHTCQAQWDCVSTKYKQKKRNYQNSGVAILVEVSSFLDYIMGGCQIHCTIGSWAALSTWRPKRPTQPVTRTVTWAMAPGGPPTLDTACWFGTRAVYRELGH</sequence>
<reference evidence="3" key="3">
    <citation type="submission" date="2018-12" db="EMBL/GenBank/DDBJ databases">
        <title>G10K-VGP greater horseshoe bat female genome, primary haplotype.</title>
        <authorList>
            <person name="Teeling E."/>
            <person name="Myers G."/>
            <person name="Vernes S."/>
            <person name="Pippel M."/>
            <person name="Winkler S."/>
            <person name="Fedrigo O."/>
            <person name="Rhie A."/>
            <person name="Koren S."/>
            <person name="Phillippy A."/>
            <person name="Lewin H."/>
            <person name="Damas J."/>
            <person name="Howe K."/>
            <person name="Mountcastle J."/>
            <person name="Jarvis E.D."/>
        </authorList>
    </citation>
    <scope>NUCLEOTIDE SEQUENCE [LARGE SCALE GENOMIC DNA]</scope>
</reference>
<dbReference type="Proteomes" id="UP000472240">
    <property type="component" value="Chromosome 15"/>
</dbReference>
<reference evidence="2" key="5">
    <citation type="submission" date="2025-09" db="UniProtKB">
        <authorList>
            <consortium name="Ensembl"/>
        </authorList>
    </citation>
    <scope>IDENTIFICATION</scope>
</reference>
<organism evidence="2 3">
    <name type="scientific">Rhinolophus ferrumequinum</name>
    <name type="common">Greater horseshoe bat</name>
    <dbReference type="NCBI Taxonomy" id="59479"/>
    <lineage>
        <taxon>Eukaryota</taxon>
        <taxon>Metazoa</taxon>
        <taxon>Chordata</taxon>
        <taxon>Craniata</taxon>
        <taxon>Vertebrata</taxon>
        <taxon>Euteleostomi</taxon>
        <taxon>Mammalia</taxon>
        <taxon>Eutheria</taxon>
        <taxon>Laurasiatheria</taxon>
        <taxon>Chiroptera</taxon>
        <taxon>Yinpterochiroptera</taxon>
        <taxon>Rhinolophoidea</taxon>
        <taxon>Rhinolophidae</taxon>
        <taxon>Rhinolophinae</taxon>
        <taxon>Rhinolophus</taxon>
    </lineage>
</organism>
<dbReference type="InterPro" id="IPR045052">
    <property type="entry name" value="Copine"/>
</dbReference>
<accession>A0A671EY77</accession>
<keyword evidence="3" id="KW-1185">Reference proteome</keyword>
<reference evidence="2 3" key="1">
    <citation type="journal article" date="2015" name="Annu Rev Anim Biosci">
        <title>The Genome 10K Project: a way forward.</title>
        <authorList>
            <person name="Koepfli K.P."/>
            <person name="Paten B."/>
            <person name="O'Brien S.J."/>
            <person name="Koepfli K.P."/>
            <person name="Paten B."/>
            <person name="Antunes A."/>
            <person name="Belov K."/>
            <person name="Bustamante C."/>
            <person name="Castoe T.A."/>
            <person name="Clawson H."/>
            <person name="Crawford A.J."/>
            <person name="Diekhans M."/>
            <person name="Distel D."/>
            <person name="Durbin R."/>
            <person name="Earl D."/>
            <person name="Fujita M.K."/>
            <person name="Gamble T."/>
            <person name="Georges A."/>
            <person name="Gemmell N."/>
            <person name="Gilbert M.T."/>
            <person name="Graves J.M."/>
            <person name="Green R.E."/>
            <person name="Hickey G."/>
            <person name="Jarvis E.D."/>
            <person name="Johnson W."/>
            <person name="Komissarov A."/>
            <person name="Korf I."/>
            <person name="Kuhn R."/>
            <person name="Larkin D.M."/>
            <person name="Lewin H."/>
            <person name="Lopez J.V."/>
            <person name="Ma J."/>
            <person name="Marques-Bonet T."/>
            <person name="Miller W."/>
            <person name="Murphy R."/>
            <person name="Pevzner P."/>
            <person name="Shapiro B."/>
            <person name="Steiner C."/>
            <person name="Tamazian G."/>
            <person name="Venkatesh B."/>
            <person name="Wang J."/>
            <person name="Wayne R."/>
            <person name="Wiley E."/>
            <person name="Yang H."/>
            <person name="Zhang G."/>
            <person name="Haussler D."/>
            <person name="Ryder O."/>
            <person name="O'Brien S.J."/>
        </authorList>
    </citation>
    <scope>NUCLEOTIDE SEQUENCE</scope>
</reference>
<dbReference type="InterPro" id="IPR000008">
    <property type="entry name" value="C2_dom"/>
</dbReference>
<dbReference type="Gene3D" id="2.60.40.150">
    <property type="entry name" value="C2 domain"/>
    <property type="match status" value="1"/>
</dbReference>
<evidence type="ECO:0000313" key="3">
    <source>
        <dbReference type="Proteomes" id="UP000472240"/>
    </source>
</evidence>
<dbReference type="PANTHER" id="PTHR10857:SF6">
    <property type="entry name" value="COPINE-7"/>
    <property type="match status" value="1"/>
</dbReference>
<dbReference type="AlphaFoldDB" id="A0A671EY77"/>
<dbReference type="Ensembl" id="ENSRFET00010019976.1">
    <property type="protein sequence ID" value="ENSRFEP00010018326.1"/>
    <property type="gene ID" value="ENSRFEG00010012352.1"/>
</dbReference>
<dbReference type="OMA" id="GQNENHT"/>
<dbReference type="GO" id="GO:0005544">
    <property type="term" value="F:calcium-dependent phospholipid binding"/>
    <property type="evidence" value="ECO:0007669"/>
    <property type="project" value="InterPro"/>
</dbReference>
<dbReference type="InterPro" id="IPR037768">
    <property type="entry name" value="C2B_Copine"/>
</dbReference>
<dbReference type="SUPFAM" id="SSF49562">
    <property type="entry name" value="C2 domain (Calcium/lipid-binding domain, CaLB)"/>
    <property type="match status" value="1"/>
</dbReference>
<feature type="domain" description="C2" evidence="1">
    <location>
        <begin position="11"/>
        <end position="72"/>
    </location>
</feature>
<dbReference type="CDD" id="cd04047">
    <property type="entry name" value="C2B_Copine"/>
    <property type="match status" value="1"/>
</dbReference>
<dbReference type="Pfam" id="PF00168">
    <property type="entry name" value="C2"/>
    <property type="match status" value="1"/>
</dbReference>
<reference evidence="2 3" key="2">
    <citation type="journal article" date="2018" name="Annu Rev Anim Biosci">
        <title>Bat Biology, Genomes, and the Bat1K Project: To Generate Chromosome-Level Genomes for All Living Bat Species.</title>
        <authorList>
            <person name="Teeling E.C."/>
            <person name="Vernes S.C."/>
            <person name="Davalos L.M."/>
            <person name="Ray D.A."/>
            <person name="Gilbert M.T.P."/>
            <person name="Myers E."/>
        </authorList>
    </citation>
    <scope>NUCLEOTIDE SEQUENCE</scope>
</reference>
<proteinExistence type="predicted"/>
<evidence type="ECO:0000313" key="2">
    <source>
        <dbReference type="Ensembl" id="ENSRFEP00010018326.1"/>
    </source>
</evidence>
<dbReference type="GO" id="GO:0005886">
    <property type="term" value="C:plasma membrane"/>
    <property type="evidence" value="ECO:0007669"/>
    <property type="project" value="TreeGrafter"/>
</dbReference>
<evidence type="ECO:0000259" key="1">
    <source>
        <dbReference type="Pfam" id="PF00168"/>
    </source>
</evidence>
<name>A0A671EY77_RHIFE</name>
<dbReference type="InParanoid" id="A0A671EY77"/>